<sequence length="103" mass="12055">MTARMVVAAAWTRIAVKTAAATSHRRWRSKTLTRWTGRMARIRRPPAVNSQPQVSFCRRPMRFRTVLRGASLPREIREGERKFCFFHFLVPMRSLFLFCVSVS</sequence>
<organism evidence="1">
    <name type="scientific">Culex pipiens</name>
    <name type="common">House mosquito</name>
    <dbReference type="NCBI Taxonomy" id="7175"/>
    <lineage>
        <taxon>Eukaryota</taxon>
        <taxon>Metazoa</taxon>
        <taxon>Ecdysozoa</taxon>
        <taxon>Arthropoda</taxon>
        <taxon>Hexapoda</taxon>
        <taxon>Insecta</taxon>
        <taxon>Pterygota</taxon>
        <taxon>Neoptera</taxon>
        <taxon>Endopterygota</taxon>
        <taxon>Diptera</taxon>
        <taxon>Nematocera</taxon>
        <taxon>Culicoidea</taxon>
        <taxon>Culicidae</taxon>
        <taxon>Culicinae</taxon>
        <taxon>Culicini</taxon>
        <taxon>Culex</taxon>
        <taxon>Culex</taxon>
    </lineage>
</organism>
<evidence type="ECO:0000313" key="1">
    <source>
        <dbReference type="EMBL" id="CAG6456827.1"/>
    </source>
</evidence>
<dbReference type="EMBL" id="HBUE01031783">
    <property type="protein sequence ID" value="CAG6456827.1"/>
    <property type="molecule type" value="Transcribed_RNA"/>
</dbReference>
<protein>
    <submittedName>
        <fullName evidence="1">(northern house mosquito) hypothetical protein</fullName>
    </submittedName>
</protein>
<accession>A0A8D8AGX2</accession>
<reference evidence="1" key="1">
    <citation type="submission" date="2021-05" db="EMBL/GenBank/DDBJ databases">
        <authorList>
            <person name="Alioto T."/>
            <person name="Alioto T."/>
            <person name="Gomez Garrido J."/>
        </authorList>
    </citation>
    <scope>NUCLEOTIDE SEQUENCE</scope>
</reference>
<name>A0A8D8AGX2_CULPI</name>
<proteinExistence type="predicted"/>
<dbReference type="AlphaFoldDB" id="A0A8D8AGX2"/>